<evidence type="ECO:0000259" key="1">
    <source>
        <dbReference type="SMART" id="SM00930"/>
    </source>
</evidence>
<dbReference type="InterPro" id="IPR045865">
    <property type="entry name" value="ACT-like_dom_sf"/>
</dbReference>
<evidence type="ECO:0000313" key="3">
    <source>
        <dbReference type="Proteomes" id="UP000010472"/>
    </source>
</evidence>
<gene>
    <name evidence="2" type="ORF">Cri9333_0150</name>
</gene>
<name>K9VVF5_9CYAN</name>
<dbReference type="SMART" id="SM00930">
    <property type="entry name" value="NIL"/>
    <property type="match status" value="1"/>
</dbReference>
<feature type="domain" description="NIL" evidence="1">
    <location>
        <begin position="35"/>
        <end position="107"/>
    </location>
</feature>
<dbReference type="STRING" id="1173022.Cri9333_0150"/>
<organism evidence="2 3">
    <name type="scientific">Crinalium epipsammum PCC 9333</name>
    <dbReference type="NCBI Taxonomy" id="1173022"/>
    <lineage>
        <taxon>Bacteria</taxon>
        <taxon>Bacillati</taxon>
        <taxon>Cyanobacteriota</taxon>
        <taxon>Cyanophyceae</taxon>
        <taxon>Gomontiellales</taxon>
        <taxon>Gomontiellaceae</taxon>
        <taxon>Crinalium</taxon>
    </lineage>
</organism>
<dbReference type="HOGENOM" id="CLU_168129_0_0_3"/>
<dbReference type="SUPFAM" id="SSF55021">
    <property type="entry name" value="ACT-like"/>
    <property type="match status" value="1"/>
</dbReference>
<protein>
    <submittedName>
        <fullName evidence="2">NIL domain-containing protein</fullName>
    </submittedName>
</protein>
<dbReference type="Gene3D" id="3.30.70.260">
    <property type="match status" value="1"/>
</dbReference>
<keyword evidence="3" id="KW-1185">Reference proteome</keyword>
<accession>K9VVF5</accession>
<dbReference type="RefSeq" id="WP_015201294.1">
    <property type="nucleotide sequence ID" value="NC_019753.1"/>
</dbReference>
<dbReference type="AlphaFoldDB" id="K9VVF5"/>
<dbReference type="Proteomes" id="UP000010472">
    <property type="component" value="Chromosome"/>
</dbReference>
<sequence>MKTQNINNLSNTQLETYDSKNKAKTANFKQDNTITKTRLQVRIPKLYSQEPVISRLISQHGLTVNIAGAILGANTSNDGWFDLEISGTAQQISNAQIYLNDLDLEVLSEPKYQAYCW</sequence>
<dbReference type="EMBL" id="CP003620">
    <property type="protein sequence ID" value="AFZ11150.1"/>
    <property type="molecule type" value="Genomic_DNA"/>
</dbReference>
<proteinExistence type="predicted"/>
<dbReference type="Pfam" id="PF09383">
    <property type="entry name" value="NIL"/>
    <property type="match status" value="1"/>
</dbReference>
<dbReference type="KEGG" id="cep:Cri9333_0150"/>
<evidence type="ECO:0000313" key="2">
    <source>
        <dbReference type="EMBL" id="AFZ11150.1"/>
    </source>
</evidence>
<dbReference type="OrthoDB" id="457861at2"/>
<dbReference type="eggNOG" id="COG1135">
    <property type="taxonomic scope" value="Bacteria"/>
</dbReference>
<reference evidence="2 3" key="1">
    <citation type="submission" date="2012-06" db="EMBL/GenBank/DDBJ databases">
        <title>Finished chromosome of genome of Crinalium epipsammum PCC 9333.</title>
        <authorList>
            <consortium name="US DOE Joint Genome Institute"/>
            <person name="Gugger M."/>
            <person name="Coursin T."/>
            <person name="Rippka R."/>
            <person name="Tandeau De Marsac N."/>
            <person name="Huntemann M."/>
            <person name="Wei C.-L."/>
            <person name="Han J."/>
            <person name="Detter J.C."/>
            <person name="Han C."/>
            <person name="Tapia R."/>
            <person name="Davenport K."/>
            <person name="Daligault H."/>
            <person name="Erkkila T."/>
            <person name="Gu W."/>
            <person name="Munk A.C.C."/>
            <person name="Teshima H."/>
            <person name="Xu Y."/>
            <person name="Chain P."/>
            <person name="Chen A."/>
            <person name="Krypides N."/>
            <person name="Mavromatis K."/>
            <person name="Markowitz V."/>
            <person name="Szeto E."/>
            <person name="Ivanova N."/>
            <person name="Mikhailova N."/>
            <person name="Ovchinnikova G."/>
            <person name="Pagani I."/>
            <person name="Pati A."/>
            <person name="Goodwin L."/>
            <person name="Peters L."/>
            <person name="Pitluck S."/>
            <person name="Woyke T."/>
            <person name="Kerfeld C."/>
        </authorList>
    </citation>
    <scope>NUCLEOTIDE SEQUENCE [LARGE SCALE GENOMIC DNA]</scope>
    <source>
        <strain evidence="2 3">PCC 9333</strain>
    </source>
</reference>
<dbReference type="InterPro" id="IPR018449">
    <property type="entry name" value="NIL_domain"/>
</dbReference>